<protein>
    <submittedName>
        <fullName evidence="1">Uncharacterized protein</fullName>
    </submittedName>
</protein>
<geneLocation type="plasmid" evidence="2">
    <name>pzkmb2</name>
</geneLocation>
<proteinExistence type="predicted"/>
<name>A0A327ZZW8_9STAP</name>
<dbReference type="RefSeq" id="WP_111744435.1">
    <property type="nucleotide sequence ID" value="NZ_CM009973.1"/>
</dbReference>
<organism evidence="1 2">
    <name type="scientific">Macrococcoides bohemicum</name>
    <dbReference type="NCBI Taxonomy" id="1903056"/>
    <lineage>
        <taxon>Bacteria</taxon>
        <taxon>Bacillati</taxon>
        <taxon>Bacillota</taxon>
        <taxon>Bacilli</taxon>
        <taxon>Bacillales</taxon>
        <taxon>Staphylococcaceae</taxon>
        <taxon>Macrococcoides</taxon>
    </lineage>
</organism>
<dbReference type="Proteomes" id="UP000249579">
    <property type="component" value="Plasmid pZKMB2"/>
</dbReference>
<sequence length="110" mass="13171">MKTYEIISTDFKGNERIISSSEYLHSLLETYLLQYIDEEYTNTPTLELLEDEYFENVVEFKNLLNETLNSLLHDTFDFAFIKQKFADCGMNNNQYNKVEIRENFIKGWDE</sequence>
<accession>A0A327ZZW8</accession>
<evidence type="ECO:0000313" key="1">
    <source>
        <dbReference type="EMBL" id="RAK47636.1"/>
    </source>
</evidence>
<dbReference type="EMBL" id="PZJG01000031">
    <property type="protein sequence ID" value="RAK47636.1"/>
    <property type="molecule type" value="Genomic_DNA"/>
</dbReference>
<keyword evidence="1" id="KW-0614">Plasmid</keyword>
<reference evidence="1 2" key="1">
    <citation type="journal article" date="2018" name="Front. Microbiol.">
        <title>Description and Comparative Genomics of Macrococcus caseolyticus subsp. hominis subsp. nov., Macrococcus goetzii sp. nov., Macrococcus epidermidis sp. nov., and Macrococcus bohemicus sp. nov., Novel Macrococci From Human Clinical Material With Virulence Potential and Suspected Uptake of Foreign DNA by Natural Transformation.</title>
        <authorList>
            <person name="Maslanova I."/>
            <person name="Wertheimer Z."/>
            <person name="Sedlacek I."/>
            <person name="Svec P."/>
            <person name="Indrakova A."/>
            <person name="Kovarovic V."/>
            <person name="Schumann P."/>
            <person name="Sproer C."/>
            <person name="Kralova S."/>
            <person name="Sedo O."/>
            <person name="Kristofova L."/>
            <person name="Vrbovska V."/>
            <person name="Fuzik T."/>
            <person name="Petras P."/>
            <person name="Zdrahal Z."/>
            <person name="Ruzickova V."/>
            <person name="Doskar J."/>
            <person name="Pantucek R."/>
        </authorList>
    </citation>
    <scope>NUCLEOTIDE SEQUENCE [LARGE SCALE GENOMIC DNA]</scope>
    <source>
        <strain evidence="1 2">03/115</strain>
        <plasmid evidence="1">pZKMB2</plasmid>
    </source>
</reference>
<comment type="caution">
    <text evidence="1">The sequence shown here is derived from an EMBL/GenBank/DDBJ whole genome shotgun (WGS) entry which is preliminary data.</text>
</comment>
<gene>
    <name evidence="1" type="ORF">BHX94_12320</name>
</gene>
<dbReference type="AlphaFoldDB" id="A0A327ZZW8"/>
<evidence type="ECO:0000313" key="2">
    <source>
        <dbReference type="Proteomes" id="UP000249579"/>
    </source>
</evidence>